<dbReference type="PANTHER" id="PTHR33883:SF7">
    <property type="entry name" value="OS04G0521600 PROTEIN"/>
    <property type="match status" value="1"/>
</dbReference>
<evidence type="ECO:0000313" key="2">
    <source>
        <dbReference type="EMBL" id="RAL43702.1"/>
    </source>
</evidence>
<dbReference type="PANTHER" id="PTHR33883">
    <property type="entry name" value="WPP DOMAIN-ASSOCIATED PROTEIN"/>
    <property type="match status" value="1"/>
</dbReference>
<evidence type="ECO:0000313" key="3">
    <source>
        <dbReference type="Proteomes" id="UP000249390"/>
    </source>
</evidence>
<comment type="caution">
    <text evidence="2">The sequence shown here is derived from an EMBL/GenBank/DDBJ whole genome shotgun (WGS) entry which is preliminary data.</text>
</comment>
<evidence type="ECO:0000256" key="1">
    <source>
        <dbReference type="SAM" id="Coils"/>
    </source>
</evidence>
<accession>A0A328DCW1</accession>
<dbReference type="AlphaFoldDB" id="A0A328DCW1"/>
<organism evidence="2 3">
    <name type="scientific">Cuscuta australis</name>
    <dbReference type="NCBI Taxonomy" id="267555"/>
    <lineage>
        <taxon>Eukaryota</taxon>
        <taxon>Viridiplantae</taxon>
        <taxon>Streptophyta</taxon>
        <taxon>Embryophyta</taxon>
        <taxon>Tracheophyta</taxon>
        <taxon>Spermatophyta</taxon>
        <taxon>Magnoliopsida</taxon>
        <taxon>eudicotyledons</taxon>
        <taxon>Gunneridae</taxon>
        <taxon>Pentapetalae</taxon>
        <taxon>asterids</taxon>
        <taxon>lamiids</taxon>
        <taxon>Solanales</taxon>
        <taxon>Convolvulaceae</taxon>
        <taxon>Cuscuteae</taxon>
        <taxon>Cuscuta</taxon>
        <taxon>Cuscuta subgen. Grammica</taxon>
        <taxon>Cuscuta sect. Cleistogrammica</taxon>
    </lineage>
</organism>
<feature type="coiled-coil region" evidence="1">
    <location>
        <begin position="65"/>
        <end position="104"/>
    </location>
</feature>
<gene>
    <name evidence="2" type="ORF">DM860_014203</name>
</gene>
<dbReference type="EMBL" id="NQVE01000152">
    <property type="protein sequence ID" value="RAL43702.1"/>
    <property type="molecule type" value="Genomic_DNA"/>
</dbReference>
<keyword evidence="3" id="KW-1185">Reference proteome</keyword>
<dbReference type="InterPro" id="IPR037490">
    <property type="entry name" value="WAP"/>
</dbReference>
<name>A0A328DCW1_9ASTE</name>
<proteinExistence type="predicted"/>
<keyword evidence="1" id="KW-0175">Coiled coil</keyword>
<dbReference type="Proteomes" id="UP000249390">
    <property type="component" value="Unassembled WGS sequence"/>
</dbReference>
<feature type="coiled-coil region" evidence="1">
    <location>
        <begin position="145"/>
        <end position="182"/>
    </location>
</feature>
<protein>
    <submittedName>
        <fullName evidence="2">Uncharacterized protein</fullName>
    </submittedName>
</protein>
<reference evidence="2 3" key="1">
    <citation type="submission" date="2018-06" db="EMBL/GenBank/DDBJ databases">
        <title>The Genome of Cuscuta australis (Dodder) Provides Insight into the Evolution of Plant Parasitism.</title>
        <authorList>
            <person name="Liu H."/>
        </authorList>
    </citation>
    <scope>NUCLEOTIDE SEQUENCE [LARGE SCALE GENOMIC DNA]</scope>
    <source>
        <strain evidence="3">cv. Yunnan</strain>
        <tissue evidence="2">Vines</tissue>
    </source>
</reference>
<sequence length="392" mass="45184">MMVMMNEVLRSAMEIAYQKAIQHLQDNAPIQFLNACCRFYELAAFLVDGTVRLLEEIPADLLETRRWLQERIDAAEKDKEVKEVELYNNQIQQMGRDLELLKDVFGRIITSGDDILPKEEDSEKQEQEEEEEVRVVPSSARKWENDEEENLIQVLDSVLRCLEREEELVMSASSEIEQHSVRHYLEIFRTEEREEREAIQWLLDSDESILSSVNIKLTKALKQLLASKELLLDLEHGLGLEDNNGNKENNHNNNNDVVAIEDGDNNAFSSLRRFQQVLTDFEDTVLACLASKCARIAELERQLQELAHPIASLKKKKGRYKKAFLARCRSLHLAESEVDMLGDQVDSLLQFLEKICRKLSKNSSFLSCHFEVSDMVRLIKKELGNCTAKIDA</sequence>